<evidence type="ECO:0008006" key="4">
    <source>
        <dbReference type="Google" id="ProtNLM"/>
    </source>
</evidence>
<organism evidence="2 3">
    <name type="scientific">Raoultella planticola</name>
    <name type="common">Klebsiella planticola</name>
    <dbReference type="NCBI Taxonomy" id="575"/>
    <lineage>
        <taxon>Bacteria</taxon>
        <taxon>Pseudomonadati</taxon>
        <taxon>Pseudomonadota</taxon>
        <taxon>Gammaproteobacteria</taxon>
        <taxon>Enterobacterales</taxon>
        <taxon>Enterobacteriaceae</taxon>
        <taxon>Klebsiella/Raoultella group</taxon>
        <taxon>Raoultella</taxon>
    </lineage>
</organism>
<feature type="signal peptide" evidence="1">
    <location>
        <begin position="1"/>
        <end position="23"/>
    </location>
</feature>
<reference evidence="2 3" key="1">
    <citation type="submission" date="2018-06" db="EMBL/GenBank/DDBJ databases">
        <title>Carbapenemase-producing Enterobacteriaceae present in wastewater treatment plant effluent and nearby surface waters in the US.</title>
        <authorList>
            <person name="Mathys D.A."/>
            <person name="Mollenkopf D.F."/>
            <person name="Feicht S.M."/>
            <person name="Adams R.J."/>
            <person name="Albers A.L."/>
            <person name="Stuever D.M."/>
            <person name="Daniels J.B."/>
            <person name="Wittum T.E."/>
        </authorList>
    </citation>
    <scope>NUCLEOTIDE SEQUENCE [LARGE SCALE GENOMIC DNA]</scope>
    <source>
        <strain evidence="2 3">GEO_47_Down_B</strain>
    </source>
</reference>
<name>A0A443VIT9_RAOPL</name>
<dbReference type="InterPro" id="IPR008617">
    <property type="entry name" value="Uncharacterised_YcgJ"/>
</dbReference>
<keyword evidence="1" id="KW-0732">Signal</keyword>
<dbReference type="EMBL" id="QKOX01000024">
    <property type="protein sequence ID" value="RWT19727.1"/>
    <property type="molecule type" value="Genomic_DNA"/>
</dbReference>
<dbReference type="Pfam" id="PF05666">
    <property type="entry name" value="YcgJ"/>
    <property type="match status" value="1"/>
</dbReference>
<evidence type="ECO:0000313" key="2">
    <source>
        <dbReference type="EMBL" id="RWT19727.1"/>
    </source>
</evidence>
<accession>A0A443VIT9</accession>
<feature type="chain" id="PRO_5019153603" description="Fels-1 Prophage Protein-like" evidence="1">
    <location>
        <begin position="24"/>
        <end position="120"/>
    </location>
</feature>
<sequence>MHINIQPCLLTLLLATAAIPVCAKQPVSLYSPEAQVLCDKYICATATDGVSHAMTEKYLGKEAAKRLSSQGKFDPSSFTFADGTFCDIKEKLCREDRYYGAEGKHSGAISTKYTRLLFGK</sequence>
<evidence type="ECO:0000256" key="1">
    <source>
        <dbReference type="SAM" id="SignalP"/>
    </source>
</evidence>
<dbReference type="RefSeq" id="WP_128320042.1">
    <property type="nucleotide sequence ID" value="NZ_JAFLQU010000001.1"/>
</dbReference>
<dbReference type="Proteomes" id="UP000288843">
    <property type="component" value="Unassembled WGS sequence"/>
</dbReference>
<gene>
    <name evidence="2" type="ORF">DN603_20325</name>
</gene>
<comment type="caution">
    <text evidence="2">The sequence shown here is derived from an EMBL/GenBank/DDBJ whole genome shotgun (WGS) entry which is preliminary data.</text>
</comment>
<evidence type="ECO:0000313" key="3">
    <source>
        <dbReference type="Proteomes" id="UP000288843"/>
    </source>
</evidence>
<proteinExistence type="predicted"/>
<protein>
    <recommendedName>
        <fullName evidence="4">Fels-1 Prophage Protein-like</fullName>
    </recommendedName>
</protein>
<dbReference type="AlphaFoldDB" id="A0A443VIT9"/>